<feature type="compositionally biased region" description="Polar residues" evidence="1">
    <location>
        <begin position="40"/>
        <end position="58"/>
    </location>
</feature>
<proteinExistence type="predicted"/>
<feature type="region of interest" description="Disordered" evidence="1">
    <location>
        <begin position="40"/>
        <end position="64"/>
    </location>
</feature>
<protein>
    <submittedName>
        <fullName evidence="2">Uncharacterized protein</fullName>
    </submittedName>
</protein>
<dbReference type="Proteomes" id="UP001219525">
    <property type="component" value="Unassembled WGS sequence"/>
</dbReference>
<evidence type="ECO:0000313" key="2">
    <source>
        <dbReference type="EMBL" id="KAJ7201058.1"/>
    </source>
</evidence>
<reference evidence="2" key="1">
    <citation type="submission" date="2023-03" db="EMBL/GenBank/DDBJ databases">
        <title>Massive genome expansion in bonnet fungi (Mycena s.s.) driven by repeated elements and novel gene families across ecological guilds.</title>
        <authorList>
            <consortium name="Lawrence Berkeley National Laboratory"/>
            <person name="Harder C.B."/>
            <person name="Miyauchi S."/>
            <person name="Viragh M."/>
            <person name="Kuo A."/>
            <person name="Thoen E."/>
            <person name="Andreopoulos B."/>
            <person name="Lu D."/>
            <person name="Skrede I."/>
            <person name="Drula E."/>
            <person name="Henrissat B."/>
            <person name="Morin E."/>
            <person name="Kohler A."/>
            <person name="Barry K."/>
            <person name="LaButti K."/>
            <person name="Morin E."/>
            <person name="Salamov A."/>
            <person name="Lipzen A."/>
            <person name="Mereny Z."/>
            <person name="Hegedus B."/>
            <person name="Baldrian P."/>
            <person name="Stursova M."/>
            <person name="Weitz H."/>
            <person name="Taylor A."/>
            <person name="Grigoriev I.V."/>
            <person name="Nagy L.G."/>
            <person name="Martin F."/>
            <person name="Kauserud H."/>
        </authorList>
    </citation>
    <scope>NUCLEOTIDE SEQUENCE</scope>
    <source>
        <strain evidence="2">9144</strain>
    </source>
</reference>
<keyword evidence="3" id="KW-1185">Reference proteome</keyword>
<organism evidence="2 3">
    <name type="scientific">Mycena pura</name>
    <dbReference type="NCBI Taxonomy" id="153505"/>
    <lineage>
        <taxon>Eukaryota</taxon>
        <taxon>Fungi</taxon>
        <taxon>Dikarya</taxon>
        <taxon>Basidiomycota</taxon>
        <taxon>Agaricomycotina</taxon>
        <taxon>Agaricomycetes</taxon>
        <taxon>Agaricomycetidae</taxon>
        <taxon>Agaricales</taxon>
        <taxon>Marasmiineae</taxon>
        <taxon>Mycenaceae</taxon>
        <taxon>Mycena</taxon>
    </lineage>
</organism>
<comment type="caution">
    <text evidence="2">The sequence shown here is derived from an EMBL/GenBank/DDBJ whole genome shotgun (WGS) entry which is preliminary data.</text>
</comment>
<accession>A0AAD6V6K7</accession>
<evidence type="ECO:0000256" key="1">
    <source>
        <dbReference type="SAM" id="MobiDB-lite"/>
    </source>
</evidence>
<sequence>MEPALRPTPAVECLDVWGAESVSTVVSPALFYLLPRCASPSRTSTTAKLPTPRTSRASTARLGDRDRTQAVEAIPYTPQRRGHLEVDREAKAAAAHDGVAAVVSDRRGCRTRRDRWWVIAVTWAAQFQYPCR</sequence>
<name>A0AAD6V6K7_9AGAR</name>
<dbReference type="AlphaFoldDB" id="A0AAD6V6K7"/>
<evidence type="ECO:0000313" key="3">
    <source>
        <dbReference type="Proteomes" id="UP001219525"/>
    </source>
</evidence>
<dbReference type="EMBL" id="JARJCW010000060">
    <property type="protein sequence ID" value="KAJ7201058.1"/>
    <property type="molecule type" value="Genomic_DNA"/>
</dbReference>
<gene>
    <name evidence="2" type="ORF">GGX14DRAFT_571631</name>
</gene>